<dbReference type="PANTHER" id="PTHR33640">
    <property type="entry name" value="TRANSMEMBRANE PROTEIN"/>
    <property type="match status" value="1"/>
</dbReference>
<dbReference type="AlphaFoldDB" id="A0AAP0H8Q3"/>
<proteinExistence type="predicted"/>
<dbReference type="PANTHER" id="PTHR33640:SF8">
    <property type="entry name" value="TRANSMEMBRANE PROTEIN"/>
    <property type="match status" value="1"/>
</dbReference>
<comment type="caution">
    <text evidence="2">The sequence shown here is derived from an EMBL/GenBank/DDBJ whole genome shotgun (WGS) entry which is preliminary data.</text>
</comment>
<keyword evidence="1" id="KW-1133">Transmembrane helix</keyword>
<keyword evidence="3" id="KW-1185">Reference proteome</keyword>
<feature type="transmembrane region" description="Helical" evidence="1">
    <location>
        <begin position="60"/>
        <end position="81"/>
    </location>
</feature>
<dbReference type="EMBL" id="JBCNJP010000007">
    <property type="protein sequence ID" value="KAK9077324.1"/>
    <property type="molecule type" value="Genomic_DNA"/>
</dbReference>
<accession>A0AAP0H8Q3</accession>
<feature type="transmembrane region" description="Helical" evidence="1">
    <location>
        <begin position="21"/>
        <end position="40"/>
    </location>
</feature>
<organism evidence="2 3">
    <name type="scientific">Deinandra increscens subsp. villosa</name>
    <dbReference type="NCBI Taxonomy" id="3103831"/>
    <lineage>
        <taxon>Eukaryota</taxon>
        <taxon>Viridiplantae</taxon>
        <taxon>Streptophyta</taxon>
        <taxon>Embryophyta</taxon>
        <taxon>Tracheophyta</taxon>
        <taxon>Spermatophyta</taxon>
        <taxon>Magnoliopsida</taxon>
        <taxon>eudicotyledons</taxon>
        <taxon>Gunneridae</taxon>
        <taxon>Pentapetalae</taxon>
        <taxon>asterids</taxon>
        <taxon>campanulids</taxon>
        <taxon>Asterales</taxon>
        <taxon>Asteraceae</taxon>
        <taxon>Asteroideae</taxon>
        <taxon>Heliantheae alliance</taxon>
        <taxon>Madieae</taxon>
        <taxon>Madiinae</taxon>
        <taxon>Deinandra</taxon>
    </lineage>
</organism>
<name>A0AAP0H8Q3_9ASTR</name>
<evidence type="ECO:0000313" key="3">
    <source>
        <dbReference type="Proteomes" id="UP001408789"/>
    </source>
</evidence>
<evidence type="ECO:0000313" key="2">
    <source>
        <dbReference type="EMBL" id="KAK9077324.1"/>
    </source>
</evidence>
<protein>
    <recommendedName>
        <fullName evidence="4">DUF4408 domain-containing protein</fullName>
    </recommendedName>
</protein>
<sequence length="199" mass="22946">MKSIENTNAIFNNRRLHKITTVFRFMEMFFFLLMVSRFSSQLPPAVKLFGDYFKSSNFTIFSPKFVFVIGNLIILILFLISRAVETGDSNRNADLSYEYVESFPAAPAKLIVVSKKPEISRSKSENPMIVECRDGQTRRKLKRSVTEIGRSKNFGDGDTAEKKEELNCEDFRRTVEAFIARQQRNLRDEELLSMVDMGS</sequence>
<evidence type="ECO:0000256" key="1">
    <source>
        <dbReference type="SAM" id="Phobius"/>
    </source>
</evidence>
<keyword evidence="1" id="KW-0812">Transmembrane</keyword>
<keyword evidence="1" id="KW-0472">Membrane</keyword>
<dbReference type="Proteomes" id="UP001408789">
    <property type="component" value="Unassembled WGS sequence"/>
</dbReference>
<evidence type="ECO:0008006" key="4">
    <source>
        <dbReference type="Google" id="ProtNLM"/>
    </source>
</evidence>
<gene>
    <name evidence="2" type="ORF">SSX86_005661</name>
</gene>
<reference evidence="2 3" key="1">
    <citation type="submission" date="2024-04" db="EMBL/GenBank/DDBJ databases">
        <title>The reference genome of an endangered Asteraceae, Deinandra increscens subsp. villosa, native to the Central Coast of California.</title>
        <authorList>
            <person name="Guilliams M."/>
            <person name="Hasenstab-Lehman K."/>
            <person name="Meyer R."/>
            <person name="Mcevoy S."/>
        </authorList>
    </citation>
    <scope>NUCLEOTIDE SEQUENCE [LARGE SCALE GENOMIC DNA]</scope>
    <source>
        <tissue evidence="2">Leaf</tissue>
    </source>
</reference>